<dbReference type="RefSeq" id="WP_146657736.1">
    <property type="nucleotide sequence ID" value="NZ_JMCC02000001.1"/>
</dbReference>
<dbReference type="NCBIfam" id="NF038353">
    <property type="entry name" value="FxLYD_dom"/>
    <property type="match status" value="1"/>
</dbReference>
<dbReference type="AlphaFoldDB" id="A0A0C2A7M0"/>
<accession>A0A0C2A7M0</accession>
<reference evidence="1 2" key="1">
    <citation type="submission" date="2014-12" db="EMBL/GenBank/DDBJ databases">
        <title>Genome assembly of Enhygromyxa salina DSM 15201.</title>
        <authorList>
            <person name="Sharma G."/>
            <person name="Subramanian S."/>
        </authorList>
    </citation>
    <scope>NUCLEOTIDE SEQUENCE [LARGE SCALE GENOMIC DNA]</scope>
    <source>
        <strain evidence="1 2">DSM 15201</strain>
    </source>
</reference>
<gene>
    <name evidence="1" type="ORF">DB30_00092</name>
</gene>
<evidence type="ECO:0000313" key="1">
    <source>
        <dbReference type="EMBL" id="KIG19583.1"/>
    </source>
</evidence>
<proteinExistence type="predicted"/>
<dbReference type="InterPro" id="IPR047676">
    <property type="entry name" value="FxLYD_dom"/>
</dbReference>
<organism evidence="1 2">
    <name type="scientific">Enhygromyxa salina</name>
    <dbReference type="NCBI Taxonomy" id="215803"/>
    <lineage>
        <taxon>Bacteria</taxon>
        <taxon>Pseudomonadati</taxon>
        <taxon>Myxococcota</taxon>
        <taxon>Polyangia</taxon>
        <taxon>Nannocystales</taxon>
        <taxon>Nannocystaceae</taxon>
        <taxon>Enhygromyxa</taxon>
    </lineage>
</organism>
<comment type="caution">
    <text evidence="1">The sequence shown here is derived from an EMBL/GenBank/DDBJ whole genome shotgun (WGS) entry which is preliminary data.</text>
</comment>
<name>A0A0C2A7M0_9BACT</name>
<dbReference type="EMBL" id="JMCC02000001">
    <property type="protein sequence ID" value="KIG19583.1"/>
    <property type="molecule type" value="Genomic_DNA"/>
</dbReference>
<protein>
    <submittedName>
        <fullName evidence="1">Uncharacterized protein</fullName>
    </submittedName>
</protein>
<evidence type="ECO:0000313" key="2">
    <source>
        <dbReference type="Proteomes" id="UP000031599"/>
    </source>
</evidence>
<sequence>MPSAARIDLDAEFHRTRVGGGGGFWVLGVISNPHPHPVADARAEVQFLNAEGEVVGTAESGVAQPLPGDARVAVAVLVPQPVEHDQLKLVASGVASEAPPPPTPALELQHEPPQRADLGGWFVVGKLTNTSAKPIDGARLEIQGLDRDGKLLGVDWLELDPIPAQATIEFDVGDLRYDEPPHSFKITAS</sequence>
<dbReference type="Proteomes" id="UP000031599">
    <property type="component" value="Unassembled WGS sequence"/>
</dbReference>